<dbReference type="AlphaFoldDB" id="A0A095VUR7"/>
<dbReference type="Gene3D" id="3.40.50.720">
    <property type="entry name" value="NAD(P)-binding Rossmann-like Domain"/>
    <property type="match status" value="1"/>
</dbReference>
<evidence type="ECO:0000256" key="5">
    <source>
        <dbReference type="ARBA" id="ARBA00052874"/>
    </source>
</evidence>
<evidence type="ECO:0000256" key="1">
    <source>
        <dbReference type="ARBA" id="ARBA00004924"/>
    </source>
</evidence>
<dbReference type="eggNOG" id="COG1028">
    <property type="taxonomic scope" value="Bacteria"/>
</dbReference>
<accession>A0A095VUR7</accession>
<keyword evidence="3 9" id="KW-0560">Oxidoreductase</keyword>
<dbReference type="GO" id="GO:0019290">
    <property type="term" value="P:siderophore biosynthetic process"/>
    <property type="evidence" value="ECO:0007669"/>
    <property type="project" value="InterPro"/>
</dbReference>
<comment type="pathway">
    <text evidence="1">Siderophore biosynthesis.</text>
</comment>
<dbReference type="SUPFAM" id="SSF51735">
    <property type="entry name" value="NAD(P)-binding Rossmann-fold domains"/>
    <property type="match status" value="1"/>
</dbReference>
<dbReference type="NCBIfam" id="TIGR04316">
    <property type="entry name" value="dhbA_paeA"/>
    <property type="match status" value="1"/>
</dbReference>
<evidence type="ECO:0000313" key="9">
    <source>
        <dbReference type="EMBL" id="KGD78470.1"/>
    </source>
</evidence>
<dbReference type="EMBL" id="JPKR02000005">
    <property type="protein sequence ID" value="KGD78470.1"/>
    <property type="molecule type" value="Genomic_DNA"/>
</dbReference>
<dbReference type="PANTHER" id="PTHR24321:SF13">
    <property type="entry name" value="2,3-DIHYDRO-2,3-DIHYDROXYBENZOATE DEHYDROGENASE"/>
    <property type="match status" value="1"/>
</dbReference>
<dbReference type="InterPro" id="IPR003560">
    <property type="entry name" value="DHB_DH"/>
</dbReference>
<dbReference type="InterPro" id="IPR020904">
    <property type="entry name" value="Sc_DH/Rdtase_CS"/>
</dbReference>
<dbReference type="EC" id="1.3.1.28" evidence="6 8"/>
<evidence type="ECO:0000256" key="2">
    <source>
        <dbReference type="ARBA" id="ARBA00006484"/>
    </source>
</evidence>
<dbReference type="PROSITE" id="PS00061">
    <property type="entry name" value="ADH_SHORT"/>
    <property type="match status" value="1"/>
</dbReference>
<dbReference type="Proteomes" id="UP000029577">
    <property type="component" value="Unassembled WGS sequence"/>
</dbReference>
<keyword evidence="10" id="KW-1185">Reference proteome</keyword>
<reference evidence="9" key="1">
    <citation type="submission" date="2014-12" db="EMBL/GenBank/DDBJ databases">
        <title>The draft genome of the Tatumella morbirosei type strain, LMG23360T isolated from pineapple rot.</title>
        <authorList>
            <person name="Smits T.H."/>
            <person name="Palmer M."/>
            <person name="Venter S.N."/>
            <person name="Duffy B."/>
            <person name="Steenkamp E.T."/>
            <person name="Chan W.Y."/>
            <person name="Coutinho T.A."/>
            <person name="Coetzee M.P."/>
            <person name="De Maayer P."/>
        </authorList>
    </citation>
    <scope>NUCLEOTIDE SEQUENCE [LARGE SCALE GENOMIC DNA]</scope>
    <source>
        <strain evidence="9">LMG 23360</strain>
    </source>
</reference>
<dbReference type="PRINTS" id="PR00080">
    <property type="entry name" value="SDRFAMILY"/>
</dbReference>
<dbReference type="Pfam" id="PF13561">
    <property type="entry name" value="adh_short_C2"/>
    <property type="match status" value="1"/>
</dbReference>
<dbReference type="NCBIfam" id="NF006074">
    <property type="entry name" value="PRK08220.1"/>
    <property type="match status" value="1"/>
</dbReference>
<dbReference type="InterPro" id="IPR002347">
    <property type="entry name" value="SDR_fam"/>
</dbReference>
<evidence type="ECO:0000256" key="3">
    <source>
        <dbReference type="ARBA" id="ARBA00023002"/>
    </source>
</evidence>
<dbReference type="STRING" id="642227.HA49_03620"/>
<evidence type="ECO:0000256" key="4">
    <source>
        <dbReference type="ARBA" id="ARBA00023027"/>
    </source>
</evidence>
<gene>
    <name evidence="9" type="ORF">HA49_03620</name>
</gene>
<dbReference type="PANTHER" id="PTHR24321">
    <property type="entry name" value="DEHYDROGENASES, SHORT CHAIN"/>
    <property type="match status" value="1"/>
</dbReference>
<dbReference type="InterPro" id="IPR036291">
    <property type="entry name" value="NAD(P)-bd_dom_sf"/>
</dbReference>
<evidence type="ECO:0000256" key="7">
    <source>
        <dbReference type="ARBA" id="ARBA00067530"/>
    </source>
</evidence>
<evidence type="ECO:0000256" key="8">
    <source>
        <dbReference type="NCBIfam" id="TIGR04316"/>
    </source>
</evidence>
<organism evidence="9 10">
    <name type="scientific">Tatumella morbirosei</name>
    <dbReference type="NCBI Taxonomy" id="642227"/>
    <lineage>
        <taxon>Bacteria</taxon>
        <taxon>Pseudomonadati</taxon>
        <taxon>Pseudomonadota</taxon>
        <taxon>Gammaproteobacteria</taxon>
        <taxon>Enterobacterales</taxon>
        <taxon>Erwiniaceae</taxon>
        <taxon>Tatumella</taxon>
    </lineage>
</organism>
<comment type="caution">
    <text evidence="9">The sequence shown here is derived from an EMBL/GenBank/DDBJ whole genome shotgun (WGS) entry which is preliminary data.</text>
</comment>
<name>A0A095VUR7_9GAMM</name>
<proteinExistence type="inferred from homology"/>
<keyword evidence="4" id="KW-0520">NAD</keyword>
<comment type="similarity">
    <text evidence="2">Belongs to the short-chain dehydrogenases/reductases (SDR) family.</text>
</comment>
<dbReference type="OrthoDB" id="9803333at2"/>
<evidence type="ECO:0000256" key="6">
    <source>
        <dbReference type="ARBA" id="ARBA00066334"/>
    </source>
</evidence>
<dbReference type="FunFam" id="3.40.50.720:FF:000160">
    <property type="entry name" value="2,3-dihydro-2,3-dihydroxybenzoate dehydrogenase"/>
    <property type="match status" value="1"/>
</dbReference>
<protein>
    <recommendedName>
        <fullName evidence="7 8">2,3-dihydro-2,3-dihydroxybenzoate dehydrogenase</fullName>
        <ecNumber evidence="6 8">1.3.1.28</ecNumber>
    </recommendedName>
</protein>
<sequence length="252" mass="27376">MSQWPEFQGKQVWVTGAGQGIGYQTALAFHQAGAEVTGFDLKFDRQDYPFYCQVMNVADPKQVTEVCQDLLARQHRLDVLINAAGILRIGATDELSFDDWQQCLNVNAGGAFNLFQQTLPVFRRQQQGAIVTVASNAAHAPRLGMSAYGASKAALRSLCLTVGLEMAPHGVRCNIVSPGSTDTEMQRSLWKTPQSEQQTIDGFPEQFKLGIPLKKIAQPQEITNTILFLASAQASHVVLQDIVVDGGATLGA</sequence>
<dbReference type="GO" id="GO:0008667">
    <property type="term" value="F:2,3-dihydro-2,3-dihydroxybenzoate dehydrogenase activity"/>
    <property type="evidence" value="ECO:0007669"/>
    <property type="project" value="UniProtKB-UniRule"/>
</dbReference>
<evidence type="ECO:0000313" key="10">
    <source>
        <dbReference type="Proteomes" id="UP000029577"/>
    </source>
</evidence>
<comment type="catalytic activity">
    <reaction evidence="5">
        <text>(2S,3S)-2,3-dihydroxy-2,3-dihydrobenzoate + NAD(+) = 2,3-dihydroxybenzoate + NADH + H(+)</text>
        <dbReference type="Rhea" id="RHEA:23824"/>
        <dbReference type="ChEBI" id="CHEBI:15378"/>
        <dbReference type="ChEBI" id="CHEBI:36654"/>
        <dbReference type="ChEBI" id="CHEBI:57540"/>
        <dbReference type="ChEBI" id="CHEBI:57945"/>
        <dbReference type="ChEBI" id="CHEBI:58764"/>
        <dbReference type="EC" id="1.3.1.28"/>
    </reaction>
</comment>
<dbReference type="RefSeq" id="WP_038016887.1">
    <property type="nucleotide sequence ID" value="NZ_JPKR02000005.1"/>
</dbReference>
<dbReference type="PRINTS" id="PR01397">
    <property type="entry name" value="DHBDHDRGNASE"/>
</dbReference>